<keyword evidence="1" id="KW-1133">Transmembrane helix</keyword>
<keyword evidence="1" id="KW-0812">Transmembrane</keyword>
<feature type="transmembrane region" description="Helical" evidence="1">
    <location>
        <begin position="27"/>
        <end position="47"/>
    </location>
</feature>
<sequence length="48" mass="5600">MHFIASCYMLCLLCFMAYHLFLSGEIMMRLVFFNAVSLCLLISLLNYV</sequence>
<dbReference type="Proteomes" id="UP000015106">
    <property type="component" value="Chromosome 7"/>
</dbReference>
<reference evidence="3" key="1">
    <citation type="journal article" date="2013" name="Nature">
        <title>Draft genome of the wheat A-genome progenitor Triticum urartu.</title>
        <authorList>
            <person name="Ling H.Q."/>
            <person name="Zhao S."/>
            <person name="Liu D."/>
            <person name="Wang J."/>
            <person name="Sun H."/>
            <person name="Zhang C."/>
            <person name="Fan H."/>
            <person name="Li D."/>
            <person name="Dong L."/>
            <person name="Tao Y."/>
            <person name="Gao C."/>
            <person name="Wu H."/>
            <person name="Li Y."/>
            <person name="Cui Y."/>
            <person name="Guo X."/>
            <person name="Zheng S."/>
            <person name="Wang B."/>
            <person name="Yu K."/>
            <person name="Liang Q."/>
            <person name="Yang W."/>
            <person name="Lou X."/>
            <person name="Chen J."/>
            <person name="Feng M."/>
            <person name="Jian J."/>
            <person name="Zhang X."/>
            <person name="Luo G."/>
            <person name="Jiang Y."/>
            <person name="Liu J."/>
            <person name="Wang Z."/>
            <person name="Sha Y."/>
            <person name="Zhang B."/>
            <person name="Wu H."/>
            <person name="Tang D."/>
            <person name="Shen Q."/>
            <person name="Xue P."/>
            <person name="Zou S."/>
            <person name="Wang X."/>
            <person name="Liu X."/>
            <person name="Wang F."/>
            <person name="Yang Y."/>
            <person name="An X."/>
            <person name="Dong Z."/>
            <person name="Zhang K."/>
            <person name="Zhang X."/>
            <person name="Luo M.C."/>
            <person name="Dvorak J."/>
            <person name="Tong Y."/>
            <person name="Wang J."/>
            <person name="Yang H."/>
            <person name="Li Z."/>
            <person name="Wang D."/>
            <person name="Zhang A."/>
            <person name="Wang J."/>
        </authorList>
    </citation>
    <scope>NUCLEOTIDE SEQUENCE</scope>
    <source>
        <strain evidence="3">cv. G1812</strain>
    </source>
</reference>
<dbReference type="EnsemblPlants" id="TuG1812G0700000060.01.T01">
    <property type="protein sequence ID" value="TuG1812G0700000060.01.T01.cds435650"/>
    <property type="gene ID" value="TuG1812G0700000060.01"/>
</dbReference>
<evidence type="ECO:0000256" key="1">
    <source>
        <dbReference type="SAM" id="Phobius"/>
    </source>
</evidence>
<reference evidence="2" key="2">
    <citation type="submission" date="2018-03" db="EMBL/GenBank/DDBJ databases">
        <title>The Triticum urartu genome reveals the dynamic nature of wheat genome evolution.</title>
        <authorList>
            <person name="Ling H."/>
            <person name="Ma B."/>
            <person name="Shi X."/>
            <person name="Liu H."/>
            <person name="Dong L."/>
            <person name="Sun H."/>
            <person name="Cao Y."/>
            <person name="Gao Q."/>
            <person name="Zheng S."/>
            <person name="Li Y."/>
            <person name="Yu Y."/>
            <person name="Du H."/>
            <person name="Qi M."/>
            <person name="Li Y."/>
            <person name="Yu H."/>
            <person name="Cui Y."/>
            <person name="Wang N."/>
            <person name="Chen C."/>
            <person name="Wu H."/>
            <person name="Zhao Y."/>
            <person name="Zhang J."/>
            <person name="Li Y."/>
            <person name="Zhou W."/>
            <person name="Zhang B."/>
            <person name="Hu W."/>
            <person name="Eijk M."/>
            <person name="Tang J."/>
            <person name="Witsenboer H."/>
            <person name="Zhao S."/>
            <person name="Li Z."/>
            <person name="Zhang A."/>
            <person name="Wang D."/>
            <person name="Liang C."/>
        </authorList>
    </citation>
    <scope>NUCLEOTIDE SEQUENCE [LARGE SCALE GENOMIC DNA]</scope>
    <source>
        <strain evidence="2">cv. G1812</strain>
    </source>
</reference>
<keyword evidence="1" id="KW-0472">Membrane</keyword>
<reference evidence="2" key="3">
    <citation type="submission" date="2022-06" db="UniProtKB">
        <authorList>
            <consortium name="EnsemblPlants"/>
        </authorList>
    </citation>
    <scope>IDENTIFICATION</scope>
</reference>
<accession>A0A8R7QWJ5</accession>
<evidence type="ECO:0000313" key="2">
    <source>
        <dbReference type="EnsemblPlants" id="TuG1812G0700000060.01.T01.cds435650"/>
    </source>
</evidence>
<dbReference type="AlphaFoldDB" id="A0A8R7QWJ5"/>
<keyword evidence="3" id="KW-1185">Reference proteome</keyword>
<organism evidence="2 3">
    <name type="scientific">Triticum urartu</name>
    <name type="common">Red wild einkorn</name>
    <name type="synonym">Crithodium urartu</name>
    <dbReference type="NCBI Taxonomy" id="4572"/>
    <lineage>
        <taxon>Eukaryota</taxon>
        <taxon>Viridiplantae</taxon>
        <taxon>Streptophyta</taxon>
        <taxon>Embryophyta</taxon>
        <taxon>Tracheophyta</taxon>
        <taxon>Spermatophyta</taxon>
        <taxon>Magnoliopsida</taxon>
        <taxon>Liliopsida</taxon>
        <taxon>Poales</taxon>
        <taxon>Poaceae</taxon>
        <taxon>BOP clade</taxon>
        <taxon>Pooideae</taxon>
        <taxon>Triticodae</taxon>
        <taxon>Triticeae</taxon>
        <taxon>Triticinae</taxon>
        <taxon>Triticum</taxon>
    </lineage>
</organism>
<name>A0A8R7QWJ5_TRIUA</name>
<proteinExistence type="predicted"/>
<evidence type="ECO:0000313" key="3">
    <source>
        <dbReference type="Proteomes" id="UP000015106"/>
    </source>
</evidence>
<dbReference type="Gramene" id="TuG1812G0700000060.01.T01">
    <property type="protein sequence ID" value="TuG1812G0700000060.01.T01.cds435650"/>
    <property type="gene ID" value="TuG1812G0700000060.01"/>
</dbReference>
<protein>
    <submittedName>
        <fullName evidence="2">Uncharacterized protein</fullName>
    </submittedName>
</protein>